<dbReference type="SUPFAM" id="SSF53649">
    <property type="entry name" value="Alkaline phosphatase-like"/>
    <property type="match status" value="1"/>
</dbReference>
<gene>
    <name evidence="6" type="ORF">HAHE_01180</name>
</gene>
<dbReference type="Proteomes" id="UP001374893">
    <property type="component" value="Chromosome"/>
</dbReference>
<keyword evidence="3" id="KW-0378">Hydrolase</keyword>
<accession>A0ABN6GY12</accession>
<feature type="domain" description="Sulfatase N-terminal" evidence="5">
    <location>
        <begin position="28"/>
        <end position="396"/>
    </location>
</feature>
<name>A0ABN6GY12_9BACT</name>
<evidence type="ECO:0000256" key="4">
    <source>
        <dbReference type="ARBA" id="ARBA00022837"/>
    </source>
</evidence>
<keyword evidence="4" id="KW-0106">Calcium</keyword>
<evidence type="ECO:0000256" key="2">
    <source>
        <dbReference type="ARBA" id="ARBA00022723"/>
    </source>
</evidence>
<dbReference type="InterPro" id="IPR017850">
    <property type="entry name" value="Alkaline_phosphatase_core_sf"/>
</dbReference>
<sequence>MNNAVLHLLSISLAVHSVVHSKEQPGRPNIVFVMADDLGLGDVGFHRRKFERKEVIVPTPNLDRLAEGSLWFTDGHSSTALCSPTRYCTMSGNLNYRSYAPWGVWGTFRESPFGEGQVTLGTVTRDAGYATAFIGKWHLGGDFKRSDGPGIYRGEDRGKAGLPVDLTRWVSGGPQSLGFQYDFTLPCGIQGPVYLAYENGEWSPFSKDSSIIHLDRESALDPGFVSDKGPGPGDSGWDTRKVSGILAGKAVSFIRGQKKDQPFFLCYWSPNVHLPHCPPDRLDGVEVAGRTPSKHLDTVIEFDVQIGMIVEALKETGALGNTLIVVTSDNGGLVDKAGQQAGHQSNGGFRSNKNSPFEGGHRVPFFVHWPGKVAPGSSPIPVTTHDLLATFAAVAGTDVPADQAMDSTNLLPLFLGDPSFRRPSELLLQAGSKNELIFRDGPWKLVIQTDRNLSKFEPMALFHLGKNPQEKEAGNLVGDPAEKERVQSMLKRYLEIRRSKVPTKGS</sequence>
<dbReference type="InterPro" id="IPR000917">
    <property type="entry name" value="Sulfatase_N"/>
</dbReference>
<comment type="similarity">
    <text evidence="1">Belongs to the sulfatase family.</text>
</comment>
<dbReference type="InterPro" id="IPR024607">
    <property type="entry name" value="Sulfatase_CS"/>
</dbReference>
<keyword evidence="2" id="KW-0479">Metal-binding</keyword>
<dbReference type="EMBL" id="AP024702">
    <property type="protein sequence ID" value="BCX46210.1"/>
    <property type="molecule type" value="Genomic_DNA"/>
</dbReference>
<evidence type="ECO:0000256" key="1">
    <source>
        <dbReference type="ARBA" id="ARBA00008779"/>
    </source>
</evidence>
<dbReference type="PANTHER" id="PTHR42693">
    <property type="entry name" value="ARYLSULFATASE FAMILY MEMBER"/>
    <property type="match status" value="1"/>
</dbReference>
<dbReference type="RefSeq" id="WP_338687614.1">
    <property type="nucleotide sequence ID" value="NZ_AP024702.1"/>
</dbReference>
<keyword evidence="7" id="KW-1185">Reference proteome</keyword>
<evidence type="ECO:0000259" key="5">
    <source>
        <dbReference type="Pfam" id="PF00884"/>
    </source>
</evidence>
<dbReference type="CDD" id="cd16143">
    <property type="entry name" value="ARS_like"/>
    <property type="match status" value="1"/>
</dbReference>
<evidence type="ECO:0000313" key="7">
    <source>
        <dbReference type="Proteomes" id="UP001374893"/>
    </source>
</evidence>
<dbReference type="InterPro" id="IPR050738">
    <property type="entry name" value="Sulfatase"/>
</dbReference>
<evidence type="ECO:0000313" key="6">
    <source>
        <dbReference type="EMBL" id="BCX46210.1"/>
    </source>
</evidence>
<dbReference type="PANTHER" id="PTHR42693:SF53">
    <property type="entry name" value="ENDO-4-O-SULFATASE"/>
    <property type="match status" value="1"/>
</dbReference>
<proteinExistence type="inferred from homology"/>
<organism evidence="6 7">
    <name type="scientific">Haloferula helveola</name>
    <dbReference type="NCBI Taxonomy" id="490095"/>
    <lineage>
        <taxon>Bacteria</taxon>
        <taxon>Pseudomonadati</taxon>
        <taxon>Verrucomicrobiota</taxon>
        <taxon>Verrucomicrobiia</taxon>
        <taxon>Verrucomicrobiales</taxon>
        <taxon>Verrucomicrobiaceae</taxon>
        <taxon>Haloferula</taxon>
    </lineage>
</organism>
<protein>
    <recommendedName>
        <fullName evidence="5">Sulfatase N-terminal domain-containing protein</fullName>
    </recommendedName>
</protein>
<dbReference type="Gene3D" id="3.40.720.10">
    <property type="entry name" value="Alkaline Phosphatase, subunit A"/>
    <property type="match status" value="1"/>
</dbReference>
<evidence type="ECO:0000256" key="3">
    <source>
        <dbReference type="ARBA" id="ARBA00022801"/>
    </source>
</evidence>
<dbReference type="Pfam" id="PF00884">
    <property type="entry name" value="Sulfatase"/>
    <property type="match status" value="1"/>
</dbReference>
<dbReference type="PROSITE" id="PS00149">
    <property type="entry name" value="SULFATASE_2"/>
    <property type="match status" value="1"/>
</dbReference>
<reference evidence="6 7" key="1">
    <citation type="submission" date="2021-06" db="EMBL/GenBank/DDBJ databases">
        <title>Complete genome of Haloferula helveola possessing various polysaccharide degrading enzymes.</title>
        <authorList>
            <person name="Takami H."/>
            <person name="Huang C."/>
            <person name="Hamasaki K."/>
        </authorList>
    </citation>
    <scope>NUCLEOTIDE SEQUENCE [LARGE SCALE GENOMIC DNA]</scope>
    <source>
        <strain evidence="6 7">CN-1</strain>
    </source>
</reference>